<evidence type="ECO:0000313" key="2">
    <source>
        <dbReference type="WBParaSite" id="nRc.2.0.1.t01337-RA"/>
    </source>
</evidence>
<accession>A0A915HH54</accession>
<dbReference type="AlphaFoldDB" id="A0A915HH54"/>
<organism evidence="1 2">
    <name type="scientific">Romanomermis culicivorax</name>
    <name type="common">Nematode worm</name>
    <dbReference type="NCBI Taxonomy" id="13658"/>
    <lineage>
        <taxon>Eukaryota</taxon>
        <taxon>Metazoa</taxon>
        <taxon>Ecdysozoa</taxon>
        <taxon>Nematoda</taxon>
        <taxon>Enoplea</taxon>
        <taxon>Dorylaimia</taxon>
        <taxon>Mermithida</taxon>
        <taxon>Mermithoidea</taxon>
        <taxon>Mermithidae</taxon>
        <taxon>Romanomermis</taxon>
    </lineage>
</organism>
<dbReference type="WBParaSite" id="nRc.2.0.1.t01337-RA">
    <property type="protein sequence ID" value="nRc.2.0.1.t01337-RA"/>
    <property type="gene ID" value="nRc.2.0.1.g01337"/>
</dbReference>
<sequence>MPRDPSTNTGHCPQILNEKCTHSYCKRMLGNFFKMKQNDFIANRANFAFPTNLSLVYYEDKVTPRNNALGYKEDNRINFEVADDGNNRRKVSMSYQAFCTVIVEMAPFATDVLRQNTKNNMRAVPFHLADV</sequence>
<keyword evidence="1" id="KW-1185">Reference proteome</keyword>
<proteinExistence type="predicted"/>
<evidence type="ECO:0000313" key="1">
    <source>
        <dbReference type="Proteomes" id="UP000887565"/>
    </source>
</evidence>
<protein>
    <submittedName>
        <fullName evidence="2">Uncharacterized protein</fullName>
    </submittedName>
</protein>
<reference evidence="2" key="1">
    <citation type="submission" date="2022-11" db="UniProtKB">
        <authorList>
            <consortium name="WormBaseParasite"/>
        </authorList>
    </citation>
    <scope>IDENTIFICATION</scope>
</reference>
<dbReference type="Proteomes" id="UP000887565">
    <property type="component" value="Unplaced"/>
</dbReference>
<name>A0A915HH54_ROMCU</name>